<keyword evidence="1" id="KW-0812">Transmembrane</keyword>
<dbReference type="RefSeq" id="WP_342450350.1">
    <property type="nucleotide sequence ID" value="NZ_JAATJL010000001.1"/>
</dbReference>
<feature type="transmembrane region" description="Helical" evidence="1">
    <location>
        <begin position="89"/>
        <end position="115"/>
    </location>
</feature>
<gene>
    <name evidence="2" type="ORF">BJ994_001999</name>
</gene>
<accession>A0A846RIC2</accession>
<dbReference type="Proteomes" id="UP000547458">
    <property type="component" value="Unassembled WGS sequence"/>
</dbReference>
<evidence type="ECO:0008006" key="4">
    <source>
        <dbReference type="Google" id="ProtNLM"/>
    </source>
</evidence>
<feature type="transmembrane region" description="Helical" evidence="1">
    <location>
        <begin position="20"/>
        <end position="42"/>
    </location>
</feature>
<keyword evidence="1" id="KW-0472">Membrane</keyword>
<evidence type="ECO:0000256" key="1">
    <source>
        <dbReference type="SAM" id="Phobius"/>
    </source>
</evidence>
<reference evidence="2 3" key="1">
    <citation type="submission" date="2020-03" db="EMBL/GenBank/DDBJ databases">
        <title>Sequencing the genomes of 1000 actinobacteria strains.</title>
        <authorList>
            <person name="Klenk H.-P."/>
        </authorList>
    </citation>
    <scope>NUCLEOTIDE SEQUENCE [LARGE SCALE GENOMIC DNA]</scope>
    <source>
        <strain evidence="2 3">DSM 16403</strain>
    </source>
</reference>
<proteinExistence type="predicted"/>
<protein>
    <recommendedName>
        <fullName evidence="4">Integral membrane protein</fullName>
    </recommendedName>
</protein>
<keyword evidence="3" id="KW-1185">Reference proteome</keyword>
<evidence type="ECO:0000313" key="3">
    <source>
        <dbReference type="Proteomes" id="UP000547458"/>
    </source>
</evidence>
<sequence length="143" mass="15412">MSRPPGQPQSPRSGRPPGVAIIAVILVCEAVALFAVAGWFVYGLLTSAPASLGGAVFMVVLLILFAVWLLVVGHFFYRGYRWTRSASLVFQFFVMVVAIPTLTAGIIWLGLLLLIPAVLVLHQLFTRDVIAFTSRTGEGTPAL</sequence>
<name>A0A846RIC2_9MICC</name>
<organism evidence="2 3">
    <name type="scientific">Arthrobacter pigmenti</name>
    <dbReference type="NCBI Taxonomy" id="271432"/>
    <lineage>
        <taxon>Bacteria</taxon>
        <taxon>Bacillati</taxon>
        <taxon>Actinomycetota</taxon>
        <taxon>Actinomycetes</taxon>
        <taxon>Micrococcales</taxon>
        <taxon>Micrococcaceae</taxon>
        <taxon>Arthrobacter</taxon>
    </lineage>
</organism>
<feature type="transmembrane region" description="Helical" evidence="1">
    <location>
        <begin position="54"/>
        <end position="77"/>
    </location>
</feature>
<evidence type="ECO:0000313" key="2">
    <source>
        <dbReference type="EMBL" id="NJC22923.1"/>
    </source>
</evidence>
<keyword evidence="1" id="KW-1133">Transmembrane helix</keyword>
<dbReference type="AlphaFoldDB" id="A0A846RIC2"/>
<comment type="caution">
    <text evidence="2">The sequence shown here is derived from an EMBL/GenBank/DDBJ whole genome shotgun (WGS) entry which is preliminary data.</text>
</comment>
<dbReference type="EMBL" id="JAATJL010000001">
    <property type="protein sequence ID" value="NJC22923.1"/>
    <property type="molecule type" value="Genomic_DNA"/>
</dbReference>